<reference evidence="1" key="2">
    <citation type="submission" date="2025-09" db="UniProtKB">
        <authorList>
            <consortium name="Ensembl"/>
        </authorList>
    </citation>
    <scope>IDENTIFICATION</scope>
</reference>
<accession>A0A8C5PLM2</accession>
<dbReference type="GeneTree" id="ENSGT00940000154669"/>
<evidence type="ECO:0008006" key="3">
    <source>
        <dbReference type="Google" id="ProtNLM"/>
    </source>
</evidence>
<protein>
    <recommendedName>
        <fullName evidence="3">Reverse transcriptase domain-containing protein</fullName>
    </recommendedName>
</protein>
<dbReference type="AlphaFoldDB" id="A0A8C5PLM2"/>
<dbReference type="PANTHER" id="PTHR21301">
    <property type="entry name" value="REVERSE TRANSCRIPTASE"/>
    <property type="match status" value="1"/>
</dbReference>
<evidence type="ECO:0000313" key="1">
    <source>
        <dbReference type="Ensembl" id="ENSLLEP00000024665.1"/>
    </source>
</evidence>
<dbReference type="Proteomes" id="UP000694569">
    <property type="component" value="Unplaced"/>
</dbReference>
<keyword evidence="2" id="KW-1185">Reference proteome</keyword>
<evidence type="ECO:0000313" key="2">
    <source>
        <dbReference type="Proteomes" id="UP000694569"/>
    </source>
</evidence>
<name>A0A8C5PLM2_9ANUR</name>
<dbReference type="OrthoDB" id="9909555at2759"/>
<sequence>MYKINRTLAIQNNVGETPFLPNTLRLRSVHDVKTNNSTIHTFTQQLHHIVDSTPRQRTFSNMSKKEWEALQDLARDPSIVVRPADKGGGIAVLDYQQYRSDILLQLGDLSTYRVLSHDPTLQTKARIDTLLIMGLQAGFIDHTIVKFCTVDYPVMPVLYTIPKLHKDPCSPPGRPIVSAMGSLLEPLGKYVVHVCKSSVMALPTCLRDTPQLLSKLHHFQLPSNPIILVTLDVRSLYTVIPHEGGINALIQTISESTCYNGPPIEFIRELLSITLHCNFFRFEKKIYLQLAGT</sequence>
<dbReference type="Ensembl" id="ENSLLET00000025609.1">
    <property type="protein sequence ID" value="ENSLLEP00000024665.1"/>
    <property type="gene ID" value="ENSLLEG00000015713.1"/>
</dbReference>
<organism evidence="1 2">
    <name type="scientific">Leptobrachium leishanense</name>
    <name type="common">Leishan spiny toad</name>
    <dbReference type="NCBI Taxonomy" id="445787"/>
    <lineage>
        <taxon>Eukaryota</taxon>
        <taxon>Metazoa</taxon>
        <taxon>Chordata</taxon>
        <taxon>Craniata</taxon>
        <taxon>Vertebrata</taxon>
        <taxon>Euteleostomi</taxon>
        <taxon>Amphibia</taxon>
        <taxon>Batrachia</taxon>
        <taxon>Anura</taxon>
        <taxon>Pelobatoidea</taxon>
        <taxon>Megophryidae</taxon>
        <taxon>Leptobrachium</taxon>
    </lineage>
</organism>
<reference evidence="1" key="1">
    <citation type="submission" date="2025-08" db="UniProtKB">
        <authorList>
            <consortium name="Ensembl"/>
        </authorList>
    </citation>
    <scope>IDENTIFICATION</scope>
</reference>
<dbReference type="PANTHER" id="PTHR21301:SF12">
    <property type="match status" value="1"/>
</dbReference>
<proteinExistence type="predicted"/>